<evidence type="ECO:0000313" key="2">
    <source>
        <dbReference type="EMBL" id="SHI55981.1"/>
    </source>
</evidence>
<gene>
    <name evidence="2" type="ORF">SAMN04487908_103135</name>
</gene>
<keyword evidence="3" id="KW-1185">Reference proteome</keyword>
<keyword evidence="1" id="KW-0732">Signal</keyword>
<evidence type="ECO:0000256" key="1">
    <source>
        <dbReference type="SAM" id="SignalP"/>
    </source>
</evidence>
<name>A0A1M6C5A1_9FLAO</name>
<dbReference type="STRING" id="797419.SAMN05216556_103135"/>
<accession>A0A1M6C5A1</accession>
<protein>
    <submittedName>
        <fullName evidence="2">Uncharacterized protein</fullName>
    </submittedName>
</protein>
<dbReference type="Proteomes" id="UP000184172">
    <property type="component" value="Unassembled WGS sequence"/>
</dbReference>
<feature type="signal peptide" evidence="1">
    <location>
        <begin position="1"/>
        <end position="18"/>
    </location>
</feature>
<organism evidence="2 3">
    <name type="scientific">Aequorivita viscosa</name>
    <dbReference type="NCBI Taxonomy" id="797419"/>
    <lineage>
        <taxon>Bacteria</taxon>
        <taxon>Pseudomonadati</taxon>
        <taxon>Bacteroidota</taxon>
        <taxon>Flavobacteriia</taxon>
        <taxon>Flavobacteriales</taxon>
        <taxon>Flavobacteriaceae</taxon>
        <taxon>Aequorivita</taxon>
    </lineage>
</organism>
<proteinExistence type="predicted"/>
<dbReference type="EMBL" id="FQYV01000003">
    <property type="protein sequence ID" value="SHI55981.1"/>
    <property type="molecule type" value="Genomic_DNA"/>
</dbReference>
<reference evidence="3" key="1">
    <citation type="submission" date="2016-11" db="EMBL/GenBank/DDBJ databases">
        <authorList>
            <person name="Varghese N."/>
            <person name="Submissions S."/>
        </authorList>
    </citation>
    <scope>NUCLEOTIDE SEQUENCE [LARGE SCALE GENOMIC DNA]</scope>
    <source>
        <strain evidence="3">DSM 26349</strain>
    </source>
</reference>
<feature type="chain" id="PRO_5009916258" evidence="1">
    <location>
        <begin position="19"/>
        <end position="139"/>
    </location>
</feature>
<evidence type="ECO:0000313" key="3">
    <source>
        <dbReference type="Proteomes" id="UP000184172"/>
    </source>
</evidence>
<dbReference type="AlphaFoldDB" id="A0A1M6C5A1"/>
<sequence>MKYSLLSILILFSSFAFGQNEKANPPVIAVKIPLNESIVLEGVSIKFLEVLEDSRCPEGVSCIWAGRAIIKVEVTADGRTNEETVIFGELRPGEKKNTTIYSSSKYSINGITLNPYPTVENSEGTSYVLLVSKRKEIAN</sequence>